<dbReference type="Proteomes" id="UP000006048">
    <property type="component" value="Chromosome"/>
</dbReference>
<name>I4B9F8_TURPD</name>
<evidence type="ECO:0000313" key="3">
    <source>
        <dbReference type="Proteomes" id="UP000006048"/>
    </source>
</evidence>
<dbReference type="PATRIC" id="fig|869212.3.peg.3313"/>
<dbReference type="Pfam" id="PF11220">
    <property type="entry name" value="DUF3015"/>
    <property type="match status" value="1"/>
</dbReference>
<keyword evidence="1" id="KW-0732">Signal</keyword>
<dbReference type="PROSITE" id="PS51257">
    <property type="entry name" value="PROKAR_LIPOPROTEIN"/>
    <property type="match status" value="1"/>
</dbReference>
<gene>
    <name evidence="2" type="ordered locus">Turpa_3276</name>
</gene>
<evidence type="ECO:0008006" key="4">
    <source>
        <dbReference type="Google" id="ProtNLM"/>
    </source>
</evidence>
<protein>
    <recommendedName>
        <fullName evidence="4">DUF3015 domain-containing protein</fullName>
    </recommendedName>
</protein>
<dbReference type="STRING" id="869212.Turpa_3276"/>
<accession>I4B9F8</accession>
<keyword evidence="3" id="KW-1185">Reference proteome</keyword>
<dbReference type="InterPro" id="IPR021383">
    <property type="entry name" value="DUF3015"/>
</dbReference>
<evidence type="ECO:0000313" key="2">
    <source>
        <dbReference type="EMBL" id="AFM13915.1"/>
    </source>
</evidence>
<dbReference type="EMBL" id="CP002959">
    <property type="protein sequence ID" value="AFM13915.1"/>
    <property type="molecule type" value="Genomic_DNA"/>
</dbReference>
<dbReference type="OrthoDB" id="334910at2"/>
<dbReference type="AlphaFoldDB" id="I4B9F8"/>
<reference evidence="2 3" key="1">
    <citation type="submission" date="2012-06" db="EMBL/GenBank/DDBJ databases">
        <title>The complete chromosome of genome of Turneriella parva DSM 21527.</title>
        <authorList>
            <consortium name="US DOE Joint Genome Institute (JGI-PGF)"/>
            <person name="Lucas S."/>
            <person name="Han J."/>
            <person name="Lapidus A."/>
            <person name="Bruce D."/>
            <person name="Goodwin L."/>
            <person name="Pitluck S."/>
            <person name="Peters L."/>
            <person name="Kyrpides N."/>
            <person name="Mavromatis K."/>
            <person name="Ivanova N."/>
            <person name="Mikhailova N."/>
            <person name="Chertkov O."/>
            <person name="Detter J.C."/>
            <person name="Tapia R."/>
            <person name="Han C."/>
            <person name="Land M."/>
            <person name="Hauser L."/>
            <person name="Markowitz V."/>
            <person name="Cheng J.-F."/>
            <person name="Hugenholtz P."/>
            <person name="Woyke T."/>
            <person name="Wu D."/>
            <person name="Gronow S."/>
            <person name="Wellnitz S."/>
            <person name="Brambilla E."/>
            <person name="Klenk H.-P."/>
            <person name="Eisen J.A."/>
        </authorList>
    </citation>
    <scope>NUCLEOTIDE SEQUENCE [LARGE SCALE GENOMIC DNA]</scope>
    <source>
        <strain evidence="3">ATCC BAA-1111 / DSM 21527 / NCTC 11395 / H</strain>
    </source>
</reference>
<evidence type="ECO:0000256" key="1">
    <source>
        <dbReference type="SAM" id="SignalP"/>
    </source>
</evidence>
<dbReference type="HOGENOM" id="CLU_135474_1_0_12"/>
<sequence length="166" mass="16893">MKKSLSLSLAAAAVLSLTVPSAVSAGGYGAAGCGLGAVVFGSKPGMIQVLAATTNGTFASQTFGITTGTSECGGGVVKVQSEQKIYAYNNFGQLQKEIAQGRGERLQTLAYLMGCNAKTVESFSSVAQKNYGTIFAGETTDSDVMLDRVRAAAKSDAVLSAQCSAL</sequence>
<dbReference type="KEGG" id="tpx:Turpa_3276"/>
<dbReference type="RefSeq" id="WP_014804415.1">
    <property type="nucleotide sequence ID" value="NC_018020.1"/>
</dbReference>
<organism evidence="2 3">
    <name type="scientific">Turneriella parva (strain ATCC BAA-1111 / DSM 21527 / NCTC 11395 / H)</name>
    <name type="common">Leptospira parva</name>
    <dbReference type="NCBI Taxonomy" id="869212"/>
    <lineage>
        <taxon>Bacteria</taxon>
        <taxon>Pseudomonadati</taxon>
        <taxon>Spirochaetota</taxon>
        <taxon>Spirochaetia</taxon>
        <taxon>Leptospirales</taxon>
        <taxon>Leptospiraceae</taxon>
        <taxon>Turneriella</taxon>
    </lineage>
</organism>
<feature type="signal peptide" evidence="1">
    <location>
        <begin position="1"/>
        <end position="25"/>
    </location>
</feature>
<feature type="chain" id="PRO_5003686460" description="DUF3015 domain-containing protein" evidence="1">
    <location>
        <begin position="26"/>
        <end position="166"/>
    </location>
</feature>
<proteinExistence type="predicted"/>